<accession>A0A6J5KQD5</accession>
<protein>
    <submittedName>
        <fullName evidence="1">Uncharacterized protein</fullName>
    </submittedName>
</protein>
<gene>
    <name evidence="1" type="ORF">UFOVP48_13</name>
</gene>
<proteinExistence type="predicted"/>
<reference evidence="1" key="1">
    <citation type="submission" date="2020-04" db="EMBL/GenBank/DDBJ databases">
        <authorList>
            <person name="Chiriac C."/>
            <person name="Salcher M."/>
            <person name="Ghai R."/>
            <person name="Kavagutti S V."/>
        </authorList>
    </citation>
    <scope>NUCLEOTIDE SEQUENCE</scope>
</reference>
<organism evidence="1">
    <name type="scientific">uncultured Caudovirales phage</name>
    <dbReference type="NCBI Taxonomy" id="2100421"/>
    <lineage>
        <taxon>Viruses</taxon>
        <taxon>Duplodnaviria</taxon>
        <taxon>Heunggongvirae</taxon>
        <taxon>Uroviricota</taxon>
        <taxon>Caudoviricetes</taxon>
        <taxon>Peduoviridae</taxon>
        <taxon>Maltschvirus</taxon>
        <taxon>Maltschvirus maltsch</taxon>
    </lineage>
</organism>
<sequence length="64" mass="7844">MLHVRVNKRPTEEVYTVQYREGWWPFIYMIDWDMYDYYENLPKALAVATELMNPTIINIEKEKS</sequence>
<dbReference type="EMBL" id="LR796172">
    <property type="protein sequence ID" value="CAB4123506.1"/>
    <property type="molecule type" value="Genomic_DNA"/>
</dbReference>
<name>A0A6J5KQD5_9CAUD</name>
<evidence type="ECO:0000313" key="1">
    <source>
        <dbReference type="EMBL" id="CAB4123506.1"/>
    </source>
</evidence>